<dbReference type="SUPFAM" id="SSF50998">
    <property type="entry name" value="Quinoprotein alcohol dehydrogenase-like"/>
    <property type="match status" value="1"/>
</dbReference>
<dbReference type="Pfam" id="PF13360">
    <property type="entry name" value="PQQ_2"/>
    <property type="match status" value="1"/>
</dbReference>
<reference evidence="5 6" key="1">
    <citation type="submission" date="2024-02" db="EMBL/GenBank/DDBJ databases">
        <title>A Gaetbulibacter species isolated from tidal flats and genomic insights of their niches.</title>
        <authorList>
            <person name="Ye Y."/>
        </authorList>
    </citation>
    <scope>NUCLEOTIDE SEQUENCE [LARGE SCALE GENOMIC DNA]</scope>
    <source>
        <strain evidence="5 6">KEM-8</strain>
    </source>
</reference>
<feature type="signal peptide" evidence="2">
    <location>
        <begin position="1"/>
        <end position="18"/>
    </location>
</feature>
<evidence type="ECO:0000313" key="6">
    <source>
        <dbReference type="Proteomes" id="UP001610104"/>
    </source>
</evidence>
<dbReference type="Proteomes" id="UP001610104">
    <property type="component" value="Unassembled WGS sequence"/>
</dbReference>
<evidence type="ECO:0000313" key="5">
    <source>
        <dbReference type="EMBL" id="MFH6770061.1"/>
    </source>
</evidence>
<protein>
    <submittedName>
        <fullName evidence="5">PQQ-binding-like beta-propeller repeat protein</fullName>
    </submittedName>
</protein>
<comment type="caution">
    <text evidence="5">The sequence shown here is derived from an EMBL/GenBank/DDBJ whole genome shotgun (WGS) entry which is preliminary data.</text>
</comment>
<dbReference type="Gene3D" id="2.130.10.10">
    <property type="entry name" value="YVTN repeat-like/Quinoprotein amine dehydrogenase"/>
    <property type="match status" value="2"/>
</dbReference>
<accession>A0ABW7MTB7</accession>
<evidence type="ECO:0000256" key="2">
    <source>
        <dbReference type="SAM" id="SignalP"/>
    </source>
</evidence>
<feature type="domain" description="Secretion system C-terminal sorting" evidence="4">
    <location>
        <begin position="424"/>
        <end position="494"/>
    </location>
</feature>
<evidence type="ECO:0000259" key="4">
    <source>
        <dbReference type="Pfam" id="PF18962"/>
    </source>
</evidence>
<keyword evidence="1 2" id="KW-0732">Signal</keyword>
<feature type="domain" description="Pyrrolo-quinoline quinone repeat" evidence="3">
    <location>
        <begin position="172"/>
        <end position="380"/>
    </location>
</feature>
<dbReference type="SMART" id="SM00564">
    <property type="entry name" value="PQQ"/>
    <property type="match status" value="6"/>
</dbReference>
<dbReference type="NCBIfam" id="TIGR04183">
    <property type="entry name" value="Por_Secre_tail"/>
    <property type="match status" value="1"/>
</dbReference>
<evidence type="ECO:0000259" key="3">
    <source>
        <dbReference type="Pfam" id="PF13360"/>
    </source>
</evidence>
<feature type="chain" id="PRO_5045734352" evidence="2">
    <location>
        <begin position="19"/>
        <end position="495"/>
    </location>
</feature>
<organism evidence="5 6">
    <name type="scientific">Gaetbulibacter aquiaggeris</name>
    <dbReference type="NCBI Taxonomy" id="1735373"/>
    <lineage>
        <taxon>Bacteria</taxon>
        <taxon>Pseudomonadati</taxon>
        <taxon>Bacteroidota</taxon>
        <taxon>Flavobacteriia</taxon>
        <taxon>Flavobacteriales</taxon>
        <taxon>Flavobacteriaceae</taxon>
        <taxon>Gaetbulibacter</taxon>
    </lineage>
</organism>
<dbReference type="InterPro" id="IPR015943">
    <property type="entry name" value="WD40/YVTN_repeat-like_dom_sf"/>
</dbReference>
<dbReference type="InterPro" id="IPR026444">
    <property type="entry name" value="Secre_tail"/>
</dbReference>
<dbReference type="EMBL" id="JBAWKC010000006">
    <property type="protein sequence ID" value="MFH6770061.1"/>
    <property type="molecule type" value="Genomic_DNA"/>
</dbReference>
<name>A0ABW7MTB7_9FLAO</name>
<dbReference type="PANTHER" id="PTHR34512:SF30">
    <property type="entry name" value="OUTER MEMBRANE PROTEIN ASSEMBLY FACTOR BAMB"/>
    <property type="match status" value="1"/>
</dbReference>
<keyword evidence="6" id="KW-1185">Reference proteome</keyword>
<dbReference type="InterPro" id="IPR002372">
    <property type="entry name" value="PQQ_rpt_dom"/>
</dbReference>
<proteinExistence type="predicted"/>
<dbReference type="InterPro" id="IPR011047">
    <property type="entry name" value="Quinoprotein_ADH-like_sf"/>
</dbReference>
<sequence>MKKIYTVLGLLLSMATYGQLVESWSYTLPDKVSYSGPAIADDGTIYIACDYATRNTLTYDTSPQNVFAINPNNTLKWQGHVNEGALQDKVDQIISSPSINADGSVYISGHFGRRVHRFNAATGDTLRTFYMDSRVRYSAPAFATNGEIYILTRNNNDRGLRNFSLDLTVQNWVFGIGTDFNSVPAIGSDGTIYAIATNDNIYAINTDGTQKWSATYGSGGYASSAIALANDGTIYASAKLNAAGDGVLKAYNPADGTEKWSVTFTGENAEKGGPAVAADGTVYLGNAGGKMQAFNPANGTILWTYNTSGNVAIEVVPAIDNLGRLYFGDTSGMFYVLNSDGTEAYTPLSLGTKITSPAAIDSDGKIYVGVETASGGKLSALTTSSAGLQVGGWPMYGKNAKHTSNVNAITLSTNRVSAINGFKVYPNPVKNGEFYISTVSNGVKSVQIFDMLGKQLFSKNIQANEKITTSNLRTGVYILKVVEDDKLATTKLVIK</sequence>
<dbReference type="Pfam" id="PF18962">
    <property type="entry name" value="Por_Secre_tail"/>
    <property type="match status" value="1"/>
</dbReference>
<gene>
    <name evidence="5" type="ORF">V8G56_15025</name>
</gene>
<dbReference type="InterPro" id="IPR018391">
    <property type="entry name" value="PQQ_b-propeller_rpt"/>
</dbReference>
<evidence type="ECO:0000256" key="1">
    <source>
        <dbReference type="ARBA" id="ARBA00022729"/>
    </source>
</evidence>
<dbReference type="RefSeq" id="WP_395439283.1">
    <property type="nucleotide sequence ID" value="NZ_JBAWKC010000006.1"/>
</dbReference>
<dbReference type="PANTHER" id="PTHR34512">
    <property type="entry name" value="CELL SURFACE PROTEIN"/>
    <property type="match status" value="1"/>
</dbReference>